<evidence type="ECO:0000313" key="1">
    <source>
        <dbReference type="EMBL" id="KAF5835947.1"/>
    </source>
</evidence>
<name>A0ABQ7GMW8_DUNSA</name>
<keyword evidence="2" id="KW-1185">Reference proteome</keyword>
<proteinExistence type="predicted"/>
<evidence type="ECO:0000313" key="2">
    <source>
        <dbReference type="Proteomes" id="UP000815325"/>
    </source>
</evidence>
<comment type="caution">
    <text evidence="1">The sequence shown here is derived from an EMBL/GenBank/DDBJ whole genome shotgun (WGS) entry which is preliminary data.</text>
</comment>
<reference evidence="1" key="1">
    <citation type="submission" date="2017-08" db="EMBL/GenBank/DDBJ databases">
        <authorList>
            <person name="Polle J.E."/>
            <person name="Barry K."/>
            <person name="Cushman J."/>
            <person name="Schmutz J."/>
            <person name="Tran D."/>
            <person name="Hathwaick L.T."/>
            <person name="Yim W.C."/>
            <person name="Jenkins J."/>
            <person name="Mckie-Krisberg Z.M."/>
            <person name="Prochnik S."/>
            <person name="Lindquist E."/>
            <person name="Dockter R.B."/>
            <person name="Adam C."/>
            <person name="Molina H."/>
            <person name="Bunkerborg J."/>
            <person name="Jin E."/>
            <person name="Buchheim M."/>
            <person name="Magnuson J."/>
        </authorList>
    </citation>
    <scope>NUCLEOTIDE SEQUENCE</scope>
    <source>
        <strain evidence="1">CCAP 19/18</strain>
    </source>
</reference>
<gene>
    <name evidence="1" type="ORF">DUNSADRAFT_6658</name>
</gene>
<dbReference type="EMBL" id="MU069682">
    <property type="protein sequence ID" value="KAF5835947.1"/>
    <property type="molecule type" value="Genomic_DNA"/>
</dbReference>
<accession>A0ABQ7GMW8</accession>
<dbReference type="Proteomes" id="UP000815325">
    <property type="component" value="Unassembled WGS sequence"/>
</dbReference>
<organism evidence="1 2">
    <name type="scientific">Dunaliella salina</name>
    <name type="common">Green alga</name>
    <name type="synonym">Protococcus salinus</name>
    <dbReference type="NCBI Taxonomy" id="3046"/>
    <lineage>
        <taxon>Eukaryota</taxon>
        <taxon>Viridiplantae</taxon>
        <taxon>Chlorophyta</taxon>
        <taxon>core chlorophytes</taxon>
        <taxon>Chlorophyceae</taxon>
        <taxon>CS clade</taxon>
        <taxon>Chlamydomonadales</taxon>
        <taxon>Dunaliellaceae</taxon>
        <taxon>Dunaliella</taxon>
    </lineage>
</organism>
<protein>
    <recommendedName>
        <fullName evidence="3">Encoded protein</fullName>
    </recommendedName>
</protein>
<evidence type="ECO:0008006" key="3">
    <source>
        <dbReference type="Google" id="ProtNLM"/>
    </source>
</evidence>
<sequence length="74" mass="8509">MSPKHLQEASKNDYVTPPCQESMQCSIVKSRRIQTRRPPHDCCTLKSQKMKTTVFFTFSLIQTLKPATLPRKQG</sequence>